<proteinExistence type="predicted"/>
<organism evidence="2 3">
    <name type="scientific">Acidovorax delafieldii</name>
    <name type="common">Pseudomonas delafieldii</name>
    <dbReference type="NCBI Taxonomy" id="47920"/>
    <lineage>
        <taxon>Bacteria</taxon>
        <taxon>Pseudomonadati</taxon>
        <taxon>Pseudomonadota</taxon>
        <taxon>Betaproteobacteria</taxon>
        <taxon>Burkholderiales</taxon>
        <taxon>Comamonadaceae</taxon>
        <taxon>Acidovorax</taxon>
    </lineage>
</organism>
<comment type="caution">
    <text evidence="2">The sequence shown here is derived from an EMBL/GenBank/DDBJ whole genome shotgun (WGS) entry which is preliminary data.</text>
</comment>
<gene>
    <name evidence="2" type="ORF">ATF69_3419</name>
</gene>
<keyword evidence="1" id="KW-0472">Membrane</keyword>
<name>A0A561XIF2_ACIDE</name>
<dbReference type="AlphaFoldDB" id="A0A561XIF2"/>
<evidence type="ECO:0000313" key="3">
    <source>
        <dbReference type="Proteomes" id="UP000321485"/>
    </source>
</evidence>
<feature type="transmembrane region" description="Helical" evidence="1">
    <location>
        <begin position="46"/>
        <end position="69"/>
    </location>
</feature>
<keyword evidence="1" id="KW-1133">Transmembrane helix</keyword>
<dbReference type="GeneID" id="51112468"/>
<reference evidence="2 3" key="1">
    <citation type="journal article" date="2015" name="Stand. Genomic Sci.">
        <title>Genomic Encyclopedia of Bacterial and Archaeal Type Strains, Phase III: the genomes of soil and plant-associated and newly described type strains.</title>
        <authorList>
            <person name="Whitman W.B."/>
            <person name="Woyke T."/>
            <person name="Klenk H.P."/>
            <person name="Zhou Y."/>
            <person name="Lilburn T.G."/>
            <person name="Beck B.J."/>
            <person name="De Vos P."/>
            <person name="Vandamme P."/>
            <person name="Eisen J.A."/>
            <person name="Garrity G."/>
            <person name="Hugenholtz P."/>
            <person name="Kyrpides N.C."/>
        </authorList>
    </citation>
    <scope>NUCLEOTIDE SEQUENCE [LARGE SCALE GENOMIC DNA]</scope>
    <source>
        <strain evidence="2 3">DSM 64</strain>
    </source>
</reference>
<accession>A0A561XIF2</accession>
<sequence length="83" mass="8505">MSNGNSNDDTRQLLAHGVADAVGFVGGALLGFWLGQLLGLDIFAPGYGTGSLVGIALVGIGGGLGLHAARRWQNSRRSQPSKD</sequence>
<evidence type="ECO:0000256" key="1">
    <source>
        <dbReference type="SAM" id="Phobius"/>
    </source>
</evidence>
<feature type="transmembrane region" description="Helical" evidence="1">
    <location>
        <begin position="12"/>
        <end position="34"/>
    </location>
</feature>
<dbReference type="RefSeq" id="WP_060985012.1">
    <property type="nucleotide sequence ID" value="NZ_VJWE01000015.1"/>
</dbReference>
<keyword evidence="1" id="KW-0812">Transmembrane</keyword>
<protein>
    <submittedName>
        <fullName evidence="2">Uncharacterized protein</fullName>
    </submittedName>
</protein>
<evidence type="ECO:0000313" key="2">
    <source>
        <dbReference type="EMBL" id="TWG35852.1"/>
    </source>
</evidence>
<dbReference type="Proteomes" id="UP000321485">
    <property type="component" value="Unassembled WGS sequence"/>
</dbReference>
<dbReference type="EMBL" id="VJWE01000015">
    <property type="protein sequence ID" value="TWG35852.1"/>
    <property type="molecule type" value="Genomic_DNA"/>
</dbReference>